<evidence type="ECO:0000313" key="3">
    <source>
        <dbReference type="Proteomes" id="UP000054321"/>
    </source>
</evidence>
<reference evidence="2 3" key="1">
    <citation type="submission" date="2014-04" db="EMBL/GenBank/DDBJ databases">
        <authorList>
            <consortium name="DOE Joint Genome Institute"/>
            <person name="Kuo A."/>
            <person name="Martino E."/>
            <person name="Perotto S."/>
            <person name="Kohler A."/>
            <person name="Nagy L.G."/>
            <person name="Floudas D."/>
            <person name="Copeland A."/>
            <person name="Barry K.W."/>
            <person name="Cichocki N."/>
            <person name="Veneault-Fourrey C."/>
            <person name="LaButti K."/>
            <person name="Lindquist E.A."/>
            <person name="Lipzen A."/>
            <person name="Lundell T."/>
            <person name="Morin E."/>
            <person name="Murat C."/>
            <person name="Sun H."/>
            <person name="Tunlid A."/>
            <person name="Henrissat B."/>
            <person name="Grigoriev I.V."/>
            <person name="Hibbett D.S."/>
            <person name="Martin F."/>
            <person name="Nordberg H.P."/>
            <person name="Cantor M.N."/>
            <person name="Hua S.X."/>
        </authorList>
    </citation>
    <scope>NUCLEOTIDE SEQUENCE [LARGE SCALE GENOMIC DNA]</scope>
    <source>
        <strain evidence="2 3">Zn</strain>
    </source>
</reference>
<dbReference type="EMBL" id="KN832878">
    <property type="protein sequence ID" value="KIM99723.1"/>
    <property type="molecule type" value="Genomic_DNA"/>
</dbReference>
<protein>
    <recommendedName>
        <fullName evidence="1">Heterokaryon incompatibility domain-containing protein</fullName>
    </recommendedName>
</protein>
<dbReference type="Proteomes" id="UP000054321">
    <property type="component" value="Unassembled WGS sequence"/>
</dbReference>
<dbReference type="PANTHER" id="PTHR24148">
    <property type="entry name" value="ANKYRIN REPEAT DOMAIN-CONTAINING PROTEIN 39 HOMOLOG-RELATED"/>
    <property type="match status" value="1"/>
</dbReference>
<sequence length="111" mass="12822">MSASDREFEYVSRLHGRQIRLLTILPSKTSDICCSVAVQSLDKQIPYIALSYVWGDSTSQRRITCDGRALEVTENLYHAIQHLKQKQITEPLWIDAICINQRDNREKICQV</sequence>
<dbReference type="Pfam" id="PF06985">
    <property type="entry name" value="HET"/>
    <property type="match status" value="1"/>
</dbReference>
<evidence type="ECO:0000259" key="1">
    <source>
        <dbReference type="Pfam" id="PF06985"/>
    </source>
</evidence>
<dbReference type="HOGENOM" id="CLU_004184_6_2_1"/>
<proteinExistence type="predicted"/>
<dbReference type="InParanoid" id="A0A0C3CL73"/>
<accession>A0A0C3CL73</accession>
<keyword evidence="3" id="KW-1185">Reference proteome</keyword>
<reference evidence="3" key="2">
    <citation type="submission" date="2015-01" db="EMBL/GenBank/DDBJ databases">
        <title>Evolutionary Origins and Diversification of the Mycorrhizal Mutualists.</title>
        <authorList>
            <consortium name="DOE Joint Genome Institute"/>
            <consortium name="Mycorrhizal Genomics Consortium"/>
            <person name="Kohler A."/>
            <person name="Kuo A."/>
            <person name="Nagy L.G."/>
            <person name="Floudas D."/>
            <person name="Copeland A."/>
            <person name="Barry K.W."/>
            <person name="Cichocki N."/>
            <person name="Veneault-Fourrey C."/>
            <person name="LaButti K."/>
            <person name="Lindquist E.A."/>
            <person name="Lipzen A."/>
            <person name="Lundell T."/>
            <person name="Morin E."/>
            <person name="Murat C."/>
            <person name="Riley R."/>
            <person name="Ohm R."/>
            <person name="Sun H."/>
            <person name="Tunlid A."/>
            <person name="Henrissat B."/>
            <person name="Grigoriev I.V."/>
            <person name="Hibbett D.S."/>
            <person name="Martin F."/>
        </authorList>
    </citation>
    <scope>NUCLEOTIDE SEQUENCE [LARGE SCALE GENOMIC DNA]</scope>
    <source>
        <strain evidence="3">Zn</strain>
    </source>
</reference>
<dbReference type="PANTHER" id="PTHR24148:SF73">
    <property type="entry name" value="HET DOMAIN PROTEIN (AFU_ORTHOLOGUE AFUA_8G01020)"/>
    <property type="match status" value="1"/>
</dbReference>
<dbReference type="InterPro" id="IPR052895">
    <property type="entry name" value="HetReg/Transcr_Mod"/>
</dbReference>
<feature type="domain" description="Heterokaryon incompatibility" evidence="1">
    <location>
        <begin position="47"/>
        <end position="110"/>
    </location>
</feature>
<evidence type="ECO:0000313" key="2">
    <source>
        <dbReference type="EMBL" id="KIM99723.1"/>
    </source>
</evidence>
<organism evidence="2 3">
    <name type="scientific">Oidiodendron maius (strain Zn)</name>
    <dbReference type="NCBI Taxonomy" id="913774"/>
    <lineage>
        <taxon>Eukaryota</taxon>
        <taxon>Fungi</taxon>
        <taxon>Dikarya</taxon>
        <taxon>Ascomycota</taxon>
        <taxon>Pezizomycotina</taxon>
        <taxon>Leotiomycetes</taxon>
        <taxon>Leotiomycetes incertae sedis</taxon>
        <taxon>Myxotrichaceae</taxon>
        <taxon>Oidiodendron</taxon>
    </lineage>
</organism>
<dbReference type="STRING" id="913774.A0A0C3CL73"/>
<dbReference type="OrthoDB" id="2157530at2759"/>
<dbReference type="InterPro" id="IPR010730">
    <property type="entry name" value="HET"/>
</dbReference>
<gene>
    <name evidence="2" type="ORF">OIDMADRAFT_19757</name>
</gene>
<name>A0A0C3CL73_OIDMZ</name>
<dbReference type="AlphaFoldDB" id="A0A0C3CL73"/>